<evidence type="ECO:0000256" key="2">
    <source>
        <dbReference type="ARBA" id="ARBA00022771"/>
    </source>
</evidence>
<keyword evidence="8" id="KW-1185">Reference proteome</keyword>
<dbReference type="SMART" id="SM00692">
    <property type="entry name" value="DM3"/>
    <property type="match status" value="1"/>
</dbReference>
<dbReference type="EMBL" id="JARPUR010000002">
    <property type="protein sequence ID" value="KAK4882090.1"/>
    <property type="molecule type" value="Genomic_DNA"/>
</dbReference>
<evidence type="ECO:0000256" key="4">
    <source>
        <dbReference type="ARBA" id="ARBA00023125"/>
    </source>
</evidence>
<evidence type="ECO:0000256" key="3">
    <source>
        <dbReference type="ARBA" id="ARBA00022833"/>
    </source>
</evidence>
<keyword evidence="1" id="KW-0479">Metal-binding</keyword>
<dbReference type="AlphaFoldDB" id="A0AAN7SS22"/>
<evidence type="ECO:0000256" key="1">
    <source>
        <dbReference type="ARBA" id="ARBA00022723"/>
    </source>
</evidence>
<proteinExistence type="predicted"/>
<keyword evidence="2 5" id="KW-0863">Zinc-finger</keyword>
<comment type="caution">
    <text evidence="7">The sequence shown here is derived from an EMBL/GenBank/DDBJ whole genome shotgun (WGS) entry which is preliminary data.</text>
</comment>
<feature type="domain" description="THAP-type" evidence="6">
    <location>
        <begin position="1"/>
        <end position="79"/>
    </location>
</feature>
<evidence type="ECO:0000313" key="7">
    <source>
        <dbReference type="EMBL" id="KAK4882090.1"/>
    </source>
</evidence>
<dbReference type="Pfam" id="PF05485">
    <property type="entry name" value="THAP"/>
    <property type="match status" value="1"/>
</dbReference>
<sequence length="246" mass="28637">MPKSLCIVKGCPSLNKLFTLPMNKVRRDTWLEIVQREDLREKEYKTLKGYGICAAHFPPIAFLNSSHEKLCRNAFPTGNCEESKQTEVTRPSTPPYLRTLDYFDTSPEMCNDRVLQHTRRTYSKVNAELKCVEKTTSLEVPGTSQQSDNHLEVVHTWALDEGDIYEVIKKEDWTNDVTDRVDEQSVRIIRKVYLHEWIDNLDNEAFDRFLNNIQGAMKEEDQRKNQVTITNSKLDEVAEFFSIKKS</sequence>
<dbReference type="InterPro" id="IPR006612">
    <property type="entry name" value="THAP_Znf"/>
</dbReference>
<protein>
    <recommendedName>
        <fullName evidence="6">THAP-type domain-containing protein</fullName>
    </recommendedName>
</protein>
<dbReference type="SUPFAM" id="SSF57716">
    <property type="entry name" value="Glucocorticoid receptor-like (DNA-binding domain)"/>
    <property type="match status" value="1"/>
</dbReference>
<name>A0AAN7SS22_9COLE</name>
<evidence type="ECO:0000256" key="5">
    <source>
        <dbReference type="PROSITE-ProRule" id="PRU00309"/>
    </source>
</evidence>
<dbReference type="GO" id="GO:0008270">
    <property type="term" value="F:zinc ion binding"/>
    <property type="evidence" value="ECO:0007669"/>
    <property type="project" value="UniProtKB-KW"/>
</dbReference>
<organism evidence="7 8">
    <name type="scientific">Aquatica leii</name>
    <dbReference type="NCBI Taxonomy" id="1421715"/>
    <lineage>
        <taxon>Eukaryota</taxon>
        <taxon>Metazoa</taxon>
        <taxon>Ecdysozoa</taxon>
        <taxon>Arthropoda</taxon>
        <taxon>Hexapoda</taxon>
        <taxon>Insecta</taxon>
        <taxon>Pterygota</taxon>
        <taxon>Neoptera</taxon>
        <taxon>Endopterygota</taxon>
        <taxon>Coleoptera</taxon>
        <taxon>Polyphaga</taxon>
        <taxon>Elateriformia</taxon>
        <taxon>Elateroidea</taxon>
        <taxon>Lampyridae</taxon>
        <taxon>Luciolinae</taxon>
        <taxon>Aquatica</taxon>
    </lineage>
</organism>
<dbReference type="GO" id="GO:0003677">
    <property type="term" value="F:DNA binding"/>
    <property type="evidence" value="ECO:0007669"/>
    <property type="project" value="UniProtKB-UniRule"/>
</dbReference>
<keyword evidence="4 5" id="KW-0238">DNA-binding</keyword>
<dbReference type="SMART" id="SM00980">
    <property type="entry name" value="THAP"/>
    <property type="match status" value="1"/>
</dbReference>
<accession>A0AAN7SS22</accession>
<dbReference type="PROSITE" id="PS50950">
    <property type="entry name" value="ZF_THAP"/>
    <property type="match status" value="1"/>
</dbReference>
<dbReference type="Proteomes" id="UP001353858">
    <property type="component" value="Unassembled WGS sequence"/>
</dbReference>
<gene>
    <name evidence="7" type="ORF">RN001_005409</name>
</gene>
<evidence type="ECO:0000259" key="6">
    <source>
        <dbReference type="PROSITE" id="PS50950"/>
    </source>
</evidence>
<evidence type="ECO:0000313" key="8">
    <source>
        <dbReference type="Proteomes" id="UP001353858"/>
    </source>
</evidence>
<reference evidence="8" key="1">
    <citation type="submission" date="2023-01" db="EMBL/GenBank/DDBJ databases">
        <title>Key to firefly adult light organ development and bioluminescence: homeobox transcription factors regulate luciferase expression and transportation to peroxisome.</title>
        <authorList>
            <person name="Fu X."/>
        </authorList>
    </citation>
    <scope>NUCLEOTIDE SEQUENCE [LARGE SCALE GENOMIC DNA]</scope>
</reference>
<keyword evidence="3" id="KW-0862">Zinc</keyword>